<feature type="domain" description="LysM" evidence="5">
    <location>
        <begin position="179"/>
        <end position="228"/>
    </location>
</feature>
<dbReference type="SUPFAM" id="SSF54106">
    <property type="entry name" value="LysM domain"/>
    <property type="match status" value="1"/>
</dbReference>
<dbReference type="EMBL" id="JARWBG010000119">
    <property type="protein sequence ID" value="MDH2394139.1"/>
    <property type="molecule type" value="Genomic_DNA"/>
</dbReference>
<feature type="signal peptide" evidence="4">
    <location>
        <begin position="1"/>
        <end position="42"/>
    </location>
</feature>
<dbReference type="InterPro" id="IPR023346">
    <property type="entry name" value="Lysozyme-like_dom_sf"/>
</dbReference>
<protein>
    <submittedName>
        <fullName evidence="6">Transglycosylase family protein</fullName>
    </submittedName>
</protein>
<dbReference type="SUPFAM" id="SSF53955">
    <property type="entry name" value="Lysozyme-like"/>
    <property type="match status" value="1"/>
</dbReference>
<dbReference type="SMART" id="SM00257">
    <property type="entry name" value="LysM"/>
    <property type="match status" value="1"/>
</dbReference>
<dbReference type="PROSITE" id="PS51782">
    <property type="entry name" value="LYSM"/>
    <property type="match status" value="1"/>
</dbReference>
<evidence type="ECO:0000256" key="3">
    <source>
        <dbReference type="SAM" id="MobiDB-lite"/>
    </source>
</evidence>
<dbReference type="Gene3D" id="2.70.70.10">
    <property type="entry name" value="Glucose Permease (Domain IIA)"/>
    <property type="match status" value="1"/>
</dbReference>
<dbReference type="InterPro" id="IPR016047">
    <property type="entry name" value="M23ase_b-sheet_dom"/>
</dbReference>
<dbReference type="RefSeq" id="WP_279933561.1">
    <property type="nucleotide sequence ID" value="NZ_JARWBG010000119.1"/>
</dbReference>
<dbReference type="InterPro" id="IPR036779">
    <property type="entry name" value="LysM_dom_sf"/>
</dbReference>
<keyword evidence="7" id="KW-1185">Reference proteome</keyword>
<dbReference type="CDD" id="cd00118">
    <property type="entry name" value="LysM"/>
    <property type="match status" value="1"/>
</dbReference>
<dbReference type="PANTHER" id="PTHR21666">
    <property type="entry name" value="PEPTIDASE-RELATED"/>
    <property type="match status" value="1"/>
</dbReference>
<dbReference type="PANTHER" id="PTHR21666:SF270">
    <property type="entry name" value="MUREIN HYDROLASE ACTIVATOR ENVC"/>
    <property type="match status" value="1"/>
</dbReference>
<keyword evidence="4" id="KW-0732">Signal</keyword>
<dbReference type="CDD" id="cd12797">
    <property type="entry name" value="M23_peptidase"/>
    <property type="match status" value="1"/>
</dbReference>
<name>A0ABT6HZJ7_9ACTN</name>
<proteinExistence type="inferred from homology"/>
<dbReference type="CDD" id="cd13925">
    <property type="entry name" value="RPF"/>
    <property type="match status" value="1"/>
</dbReference>
<accession>A0ABT6HZJ7</accession>
<dbReference type="Gene3D" id="3.10.350.10">
    <property type="entry name" value="LysM domain"/>
    <property type="match status" value="1"/>
</dbReference>
<dbReference type="Pfam" id="PF01551">
    <property type="entry name" value="Peptidase_M23"/>
    <property type="match status" value="1"/>
</dbReference>
<dbReference type="Proteomes" id="UP001223144">
    <property type="component" value="Unassembled WGS sequence"/>
</dbReference>
<evidence type="ECO:0000256" key="4">
    <source>
        <dbReference type="SAM" id="SignalP"/>
    </source>
</evidence>
<evidence type="ECO:0000256" key="2">
    <source>
        <dbReference type="ARBA" id="ARBA00022801"/>
    </source>
</evidence>
<feature type="region of interest" description="Disordered" evidence="3">
    <location>
        <begin position="125"/>
        <end position="177"/>
    </location>
</feature>
<evidence type="ECO:0000313" key="6">
    <source>
        <dbReference type="EMBL" id="MDH2394139.1"/>
    </source>
</evidence>
<dbReference type="InterPro" id="IPR018392">
    <property type="entry name" value="LysM"/>
</dbReference>
<keyword evidence="2" id="KW-0378">Hydrolase</keyword>
<organism evidence="6 7">
    <name type="scientific">Streptomyces chengmaiensis</name>
    <dbReference type="NCBI Taxonomy" id="3040919"/>
    <lineage>
        <taxon>Bacteria</taxon>
        <taxon>Bacillati</taxon>
        <taxon>Actinomycetota</taxon>
        <taxon>Actinomycetes</taxon>
        <taxon>Kitasatosporales</taxon>
        <taxon>Streptomycetaceae</taxon>
        <taxon>Streptomyces</taxon>
    </lineage>
</organism>
<dbReference type="Gene3D" id="1.10.530.10">
    <property type="match status" value="1"/>
</dbReference>
<feature type="region of interest" description="Disordered" evidence="3">
    <location>
        <begin position="223"/>
        <end position="272"/>
    </location>
</feature>
<comment type="caution">
    <text evidence="6">The sequence shown here is derived from an EMBL/GenBank/DDBJ whole genome shotgun (WGS) entry which is preliminary data.</text>
</comment>
<evidence type="ECO:0000259" key="5">
    <source>
        <dbReference type="PROSITE" id="PS51782"/>
    </source>
</evidence>
<dbReference type="InterPro" id="IPR011055">
    <property type="entry name" value="Dup_hybrid_motif"/>
</dbReference>
<gene>
    <name evidence="6" type="ORF">QCN29_36535</name>
</gene>
<dbReference type="InterPro" id="IPR050570">
    <property type="entry name" value="Cell_wall_metabolism_enzyme"/>
</dbReference>
<feature type="chain" id="PRO_5045093623" evidence="4">
    <location>
        <begin position="43"/>
        <end position="401"/>
    </location>
</feature>
<evidence type="ECO:0000313" key="7">
    <source>
        <dbReference type="Proteomes" id="UP001223144"/>
    </source>
</evidence>
<reference evidence="6 7" key="1">
    <citation type="submission" date="2023-04" db="EMBL/GenBank/DDBJ databases">
        <title>Streptomyces chengmaiensis sp. nov. isolated from the stem of mangrove plant in Hainan.</title>
        <authorList>
            <person name="Huang X."/>
            <person name="Zhou S."/>
            <person name="Chu X."/>
            <person name="Xie Y."/>
            <person name="Lin Y."/>
        </authorList>
    </citation>
    <scope>NUCLEOTIDE SEQUENCE [LARGE SCALE GENOMIC DNA]</scope>
    <source>
        <strain evidence="6 7">HNM0663</strain>
    </source>
</reference>
<dbReference type="Pfam" id="PF01476">
    <property type="entry name" value="LysM"/>
    <property type="match status" value="1"/>
</dbReference>
<comment type="similarity">
    <text evidence="1">Belongs to the transglycosylase family. Rpf subfamily.</text>
</comment>
<dbReference type="InterPro" id="IPR010618">
    <property type="entry name" value="RPF"/>
</dbReference>
<dbReference type="Pfam" id="PF06737">
    <property type="entry name" value="Transglycosylas"/>
    <property type="match status" value="1"/>
</dbReference>
<evidence type="ECO:0000256" key="1">
    <source>
        <dbReference type="ARBA" id="ARBA00010830"/>
    </source>
</evidence>
<sequence length="401" mass="40934">MAARGSHRRSVTPRRIGVLSAALTASSMGMTLPFLGAGAAAAAPVEIWDKVAACESGGNWSINTGNGYYGGLQFSQHTWEAFGGARYAARADLATKAQQIAVAESVLDRQGPGAWPTCSVRANLTRGSARPAGRVEAPASGSSGGRTDKPDAASRSNGDRPSSGSAVGGRAAGGRAASGTYTVVSGDTLSYIAVKESVGGGWKRLYNANREVIGDDPHLIVPGQRLDLPSGAERASRTAGKPAKPHKSAGKASSEAAKNRSGKTSAQGSHAAPVSAAVSASYGVAGGRWASGRHTGVDYAVPVGTAVRAVSSGAVVSAGWNGAYGYEVIIRHANGMHTQYAHLSSLTVRDGQRVAAGQKIARSGATGRTTGPHLHFEVRTSERYGSDVNPVSYLRSLGVVS</sequence>
<dbReference type="SUPFAM" id="SSF51261">
    <property type="entry name" value="Duplicated hybrid motif"/>
    <property type="match status" value="1"/>
</dbReference>